<sequence>MSLLSSPPRLQATLDTKLLALSPAIPLAIVGHCFGFGEIWVFTLGLLGLALLAERVNFLMEQVVYRLGPTGKKSIFELHFQVLCFLWR</sequence>
<dbReference type="EMBL" id="CM039427">
    <property type="protein sequence ID" value="KAI4353347.1"/>
    <property type="molecule type" value="Genomic_DNA"/>
</dbReference>
<evidence type="ECO:0000313" key="1">
    <source>
        <dbReference type="EMBL" id="KAI4353347.1"/>
    </source>
</evidence>
<organism evidence="1 2">
    <name type="scientific">Bauhinia variegata</name>
    <name type="common">Purple orchid tree</name>
    <name type="synonym">Phanera variegata</name>
    <dbReference type="NCBI Taxonomy" id="167791"/>
    <lineage>
        <taxon>Eukaryota</taxon>
        <taxon>Viridiplantae</taxon>
        <taxon>Streptophyta</taxon>
        <taxon>Embryophyta</taxon>
        <taxon>Tracheophyta</taxon>
        <taxon>Spermatophyta</taxon>
        <taxon>Magnoliopsida</taxon>
        <taxon>eudicotyledons</taxon>
        <taxon>Gunneridae</taxon>
        <taxon>Pentapetalae</taxon>
        <taxon>rosids</taxon>
        <taxon>fabids</taxon>
        <taxon>Fabales</taxon>
        <taxon>Fabaceae</taxon>
        <taxon>Cercidoideae</taxon>
        <taxon>Cercideae</taxon>
        <taxon>Bauhiniinae</taxon>
        <taxon>Bauhinia</taxon>
    </lineage>
</organism>
<reference evidence="1 2" key="1">
    <citation type="journal article" date="2022" name="DNA Res.">
        <title>Chromosomal-level genome assembly of the orchid tree Bauhinia variegata (Leguminosae; Cercidoideae) supports the allotetraploid origin hypothesis of Bauhinia.</title>
        <authorList>
            <person name="Zhong Y."/>
            <person name="Chen Y."/>
            <person name="Zheng D."/>
            <person name="Pang J."/>
            <person name="Liu Y."/>
            <person name="Luo S."/>
            <person name="Meng S."/>
            <person name="Qian L."/>
            <person name="Wei D."/>
            <person name="Dai S."/>
            <person name="Zhou R."/>
        </authorList>
    </citation>
    <scope>NUCLEOTIDE SEQUENCE [LARGE SCALE GENOMIC DNA]</scope>
    <source>
        <strain evidence="1">BV-YZ2020</strain>
    </source>
</reference>
<keyword evidence="2" id="KW-1185">Reference proteome</keyword>
<protein>
    <submittedName>
        <fullName evidence="1">Uncharacterized protein</fullName>
    </submittedName>
</protein>
<name>A0ACB9PXL2_BAUVA</name>
<dbReference type="Proteomes" id="UP000828941">
    <property type="component" value="Chromosome 2"/>
</dbReference>
<evidence type="ECO:0000313" key="2">
    <source>
        <dbReference type="Proteomes" id="UP000828941"/>
    </source>
</evidence>
<accession>A0ACB9PXL2</accession>
<proteinExistence type="predicted"/>
<gene>
    <name evidence="1" type="ORF">L6164_002305</name>
</gene>
<comment type="caution">
    <text evidence="1">The sequence shown here is derived from an EMBL/GenBank/DDBJ whole genome shotgun (WGS) entry which is preliminary data.</text>
</comment>